<keyword evidence="16" id="KW-0902">Two-component regulatory system</keyword>
<proteinExistence type="predicted"/>
<dbReference type="GO" id="GO:0000155">
    <property type="term" value="F:phosphorelay sensor kinase activity"/>
    <property type="evidence" value="ECO:0007669"/>
    <property type="project" value="InterPro"/>
</dbReference>
<dbReference type="SMART" id="SM00387">
    <property type="entry name" value="HATPase_c"/>
    <property type="match status" value="1"/>
</dbReference>
<comment type="cofactor">
    <cofactor evidence="2">
        <name>[4Fe-4S] cluster</name>
        <dbReference type="ChEBI" id="CHEBI:49883"/>
    </cofactor>
</comment>
<keyword evidence="20" id="KW-0175">Coiled coil</keyword>
<dbReference type="InterPro" id="IPR050482">
    <property type="entry name" value="Sensor_HK_TwoCompSys"/>
</dbReference>
<evidence type="ECO:0000256" key="16">
    <source>
        <dbReference type="ARBA" id="ARBA00023012"/>
    </source>
</evidence>
<evidence type="ECO:0000256" key="15">
    <source>
        <dbReference type="ARBA" id="ARBA00023004"/>
    </source>
</evidence>
<keyword evidence="7" id="KW-0004">4Fe-4S</keyword>
<dbReference type="EMBL" id="BOPG01000012">
    <property type="protein sequence ID" value="GIJ54895.1"/>
    <property type="molecule type" value="Genomic_DNA"/>
</dbReference>
<evidence type="ECO:0000256" key="21">
    <source>
        <dbReference type="SAM" id="Phobius"/>
    </source>
</evidence>
<evidence type="ECO:0000256" key="14">
    <source>
        <dbReference type="ARBA" id="ARBA00022989"/>
    </source>
</evidence>
<evidence type="ECO:0000256" key="6">
    <source>
        <dbReference type="ARBA" id="ARBA00017322"/>
    </source>
</evidence>
<evidence type="ECO:0000256" key="20">
    <source>
        <dbReference type="SAM" id="Coils"/>
    </source>
</evidence>
<dbReference type="AlphaFoldDB" id="A0A8J4DXT5"/>
<dbReference type="InterPro" id="IPR003594">
    <property type="entry name" value="HATPase_dom"/>
</dbReference>
<dbReference type="PROSITE" id="PS50109">
    <property type="entry name" value="HIS_KIN"/>
    <property type="match status" value="1"/>
</dbReference>
<dbReference type="GO" id="GO:0051539">
    <property type="term" value="F:4 iron, 4 sulfur cluster binding"/>
    <property type="evidence" value="ECO:0007669"/>
    <property type="project" value="UniProtKB-KW"/>
</dbReference>
<dbReference type="PANTHER" id="PTHR24421">
    <property type="entry name" value="NITRATE/NITRITE SENSOR PROTEIN NARX-RELATED"/>
    <property type="match status" value="1"/>
</dbReference>
<protein>
    <recommendedName>
        <fullName evidence="6">Oxygen sensor histidine kinase NreB</fullName>
        <ecNumber evidence="5">2.7.13.3</ecNumber>
    </recommendedName>
    <alternativeName>
        <fullName evidence="19">Nitrogen regulation protein B</fullName>
    </alternativeName>
</protein>
<dbReference type="Gene3D" id="3.30.565.10">
    <property type="entry name" value="Histidine kinase-like ATPase, C-terminal domain"/>
    <property type="match status" value="1"/>
</dbReference>
<dbReference type="SUPFAM" id="SSF55874">
    <property type="entry name" value="ATPase domain of HSP90 chaperone/DNA topoisomerase II/histidine kinase"/>
    <property type="match status" value="1"/>
</dbReference>
<feature type="coiled-coil region" evidence="20">
    <location>
        <begin position="38"/>
        <end position="65"/>
    </location>
</feature>
<dbReference type="EC" id="2.7.13.3" evidence="5"/>
<evidence type="ECO:0000256" key="1">
    <source>
        <dbReference type="ARBA" id="ARBA00000085"/>
    </source>
</evidence>
<evidence type="ECO:0000256" key="19">
    <source>
        <dbReference type="ARBA" id="ARBA00030800"/>
    </source>
</evidence>
<dbReference type="PRINTS" id="PR00344">
    <property type="entry name" value="BCTRLSENSOR"/>
</dbReference>
<keyword evidence="17" id="KW-0411">Iron-sulfur</keyword>
<gene>
    <name evidence="24" type="ORF">Vau01_024110</name>
</gene>
<dbReference type="PROSITE" id="PS50885">
    <property type="entry name" value="HAMP"/>
    <property type="match status" value="1"/>
</dbReference>
<keyword evidence="13" id="KW-0418">Kinase</keyword>
<name>A0A8J4DXT5_9ACTN</name>
<dbReference type="GO" id="GO:0005737">
    <property type="term" value="C:cytoplasm"/>
    <property type="evidence" value="ECO:0007669"/>
    <property type="project" value="UniProtKB-SubCell"/>
</dbReference>
<dbReference type="Pfam" id="PF00672">
    <property type="entry name" value="HAMP"/>
    <property type="match status" value="1"/>
</dbReference>
<dbReference type="RefSeq" id="WP_203990730.1">
    <property type="nucleotide sequence ID" value="NZ_BOPG01000012.1"/>
</dbReference>
<evidence type="ECO:0000256" key="9">
    <source>
        <dbReference type="ARBA" id="ARBA00022553"/>
    </source>
</evidence>
<feature type="transmembrane region" description="Helical" evidence="21">
    <location>
        <begin position="233"/>
        <end position="255"/>
    </location>
</feature>
<dbReference type="GO" id="GO:0046983">
    <property type="term" value="F:protein dimerization activity"/>
    <property type="evidence" value="ECO:0007669"/>
    <property type="project" value="InterPro"/>
</dbReference>
<evidence type="ECO:0000256" key="17">
    <source>
        <dbReference type="ARBA" id="ARBA00023014"/>
    </source>
</evidence>
<evidence type="ECO:0000256" key="18">
    <source>
        <dbReference type="ARBA" id="ARBA00024827"/>
    </source>
</evidence>
<dbReference type="GO" id="GO:0016020">
    <property type="term" value="C:membrane"/>
    <property type="evidence" value="ECO:0007669"/>
    <property type="project" value="UniProtKB-SubCell"/>
</dbReference>
<dbReference type="InterPro" id="IPR005467">
    <property type="entry name" value="His_kinase_dom"/>
</dbReference>
<feature type="domain" description="HAMP" evidence="23">
    <location>
        <begin position="257"/>
        <end position="309"/>
    </location>
</feature>
<evidence type="ECO:0000256" key="12">
    <source>
        <dbReference type="ARBA" id="ARBA00022723"/>
    </source>
</evidence>
<dbReference type="CDD" id="cd06225">
    <property type="entry name" value="HAMP"/>
    <property type="match status" value="1"/>
</dbReference>
<dbReference type="PANTHER" id="PTHR24421:SF58">
    <property type="entry name" value="SIGNAL TRANSDUCTION HISTIDINE-PROTEIN KINASE_PHOSPHATASE UHPB"/>
    <property type="match status" value="1"/>
</dbReference>
<evidence type="ECO:0000256" key="5">
    <source>
        <dbReference type="ARBA" id="ARBA00012438"/>
    </source>
</evidence>
<evidence type="ECO:0000256" key="3">
    <source>
        <dbReference type="ARBA" id="ARBA00004370"/>
    </source>
</evidence>
<dbReference type="Proteomes" id="UP000612585">
    <property type="component" value="Unassembled WGS sequence"/>
</dbReference>
<evidence type="ECO:0000256" key="2">
    <source>
        <dbReference type="ARBA" id="ARBA00001966"/>
    </source>
</evidence>
<keyword evidence="10" id="KW-0808">Transferase</keyword>
<accession>A0A8J4DXT5</accession>
<dbReference type="GO" id="GO:0046872">
    <property type="term" value="F:metal ion binding"/>
    <property type="evidence" value="ECO:0007669"/>
    <property type="project" value="UniProtKB-KW"/>
</dbReference>
<evidence type="ECO:0000256" key="13">
    <source>
        <dbReference type="ARBA" id="ARBA00022777"/>
    </source>
</evidence>
<comment type="subcellular location">
    <subcellularLocation>
        <location evidence="4">Cytoplasm</location>
    </subcellularLocation>
    <subcellularLocation>
        <location evidence="3">Membrane</location>
    </subcellularLocation>
</comment>
<dbReference type="InterPro" id="IPR003660">
    <property type="entry name" value="HAMP_dom"/>
</dbReference>
<comment type="catalytic activity">
    <reaction evidence="1">
        <text>ATP + protein L-histidine = ADP + protein N-phospho-L-histidine.</text>
        <dbReference type="EC" id="2.7.13.3"/>
    </reaction>
</comment>
<dbReference type="InterPro" id="IPR004358">
    <property type="entry name" value="Sig_transdc_His_kin-like_C"/>
</dbReference>
<dbReference type="Gene3D" id="6.10.340.10">
    <property type="match status" value="1"/>
</dbReference>
<dbReference type="Pfam" id="PF07730">
    <property type="entry name" value="HisKA_3"/>
    <property type="match status" value="1"/>
</dbReference>
<keyword evidence="9" id="KW-0597">Phosphoprotein</keyword>
<feature type="coiled-coil region" evidence="20">
    <location>
        <begin position="356"/>
        <end position="383"/>
    </location>
</feature>
<evidence type="ECO:0000256" key="4">
    <source>
        <dbReference type="ARBA" id="ARBA00004496"/>
    </source>
</evidence>
<evidence type="ECO:0000256" key="10">
    <source>
        <dbReference type="ARBA" id="ARBA00022679"/>
    </source>
</evidence>
<evidence type="ECO:0000259" key="23">
    <source>
        <dbReference type="PROSITE" id="PS50885"/>
    </source>
</evidence>
<comment type="function">
    <text evidence="18">Member of the two-component regulatory system NreB/NreC involved in the control of dissimilatory nitrate/nitrite reduction in response to oxygen. NreB functions as a direct oxygen sensor histidine kinase which is autophosphorylated, in the absence of oxygen, probably at the conserved histidine residue, and transfers its phosphate group probably to a conserved aspartate residue of NreC. NreB/NreC activates the expression of the nitrate (narGHJI) and nitrite (nir) reductase operons, as well as the putative nitrate transporter gene narT.</text>
</comment>
<keyword evidence="15" id="KW-0408">Iron</keyword>
<keyword evidence="11 21" id="KW-0812">Transmembrane</keyword>
<dbReference type="InterPro" id="IPR036890">
    <property type="entry name" value="HATPase_C_sf"/>
</dbReference>
<organism evidence="24 25">
    <name type="scientific">Virgisporangium aurantiacum</name>
    <dbReference type="NCBI Taxonomy" id="175570"/>
    <lineage>
        <taxon>Bacteria</taxon>
        <taxon>Bacillati</taxon>
        <taxon>Actinomycetota</taxon>
        <taxon>Actinomycetes</taxon>
        <taxon>Micromonosporales</taxon>
        <taxon>Micromonosporaceae</taxon>
        <taxon>Virgisporangium</taxon>
    </lineage>
</organism>
<evidence type="ECO:0000256" key="8">
    <source>
        <dbReference type="ARBA" id="ARBA00022490"/>
    </source>
</evidence>
<evidence type="ECO:0000256" key="7">
    <source>
        <dbReference type="ARBA" id="ARBA00022485"/>
    </source>
</evidence>
<keyword evidence="21" id="KW-0472">Membrane</keyword>
<keyword evidence="25" id="KW-1185">Reference proteome</keyword>
<dbReference type="CDD" id="cd16917">
    <property type="entry name" value="HATPase_UhpB-NarQ-NarX-like"/>
    <property type="match status" value="1"/>
</dbReference>
<comment type="caution">
    <text evidence="24">The sequence shown here is derived from an EMBL/GenBank/DDBJ whole genome shotgun (WGS) entry which is preliminary data.</text>
</comment>
<dbReference type="SMART" id="SM00304">
    <property type="entry name" value="HAMP"/>
    <property type="match status" value="1"/>
</dbReference>
<evidence type="ECO:0000313" key="24">
    <source>
        <dbReference type="EMBL" id="GIJ54895.1"/>
    </source>
</evidence>
<keyword evidence="8" id="KW-0963">Cytoplasm</keyword>
<dbReference type="InterPro" id="IPR011712">
    <property type="entry name" value="Sig_transdc_His_kin_sub3_dim/P"/>
</dbReference>
<dbReference type="SUPFAM" id="SSF158472">
    <property type="entry name" value="HAMP domain-like"/>
    <property type="match status" value="1"/>
</dbReference>
<keyword evidence="12" id="KW-0479">Metal-binding</keyword>
<feature type="domain" description="Histidine kinase" evidence="22">
    <location>
        <begin position="326"/>
        <end position="518"/>
    </location>
</feature>
<evidence type="ECO:0000313" key="25">
    <source>
        <dbReference type="Proteomes" id="UP000612585"/>
    </source>
</evidence>
<keyword evidence="14 21" id="KW-1133">Transmembrane helix</keyword>
<dbReference type="Pfam" id="PF02518">
    <property type="entry name" value="HATPase_c"/>
    <property type="match status" value="1"/>
</dbReference>
<reference evidence="24" key="1">
    <citation type="submission" date="2021-01" db="EMBL/GenBank/DDBJ databases">
        <title>Whole genome shotgun sequence of Virgisporangium aurantiacum NBRC 16421.</title>
        <authorList>
            <person name="Komaki H."/>
            <person name="Tamura T."/>
        </authorList>
    </citation>
    <scope>NUCLEOTIDE SEQUENCE</scope>
    <source>
        <strain evidence="24">NBRC 16421</strain>
    </source>
</reference>
<evidence type="ECO:0000259" key="22">
    <source>
        <dbReference type="PROSITE" id="PS50109"/>
    </source>
</evidence>
<evidence type="ECO:0000256" key="11">
    <source>
        <dbReference type="ARBA" id="ARBA00022692"/>
    </source>
</evidence>
<sequence>MLSRFGLRSRMAVSYVLVSAAAVLVVEAVALAAVAPRVLAARESVQRARERLVEAEADAVRYKAERLVVETAVAIRAAAARTIASAAGRSDAEMLADALSADRLDKGFDPAHDLGGNPVWLLAVTTVDGHVVGSTAESALARGAVVAEVAGGGSTRSGRTIVSGRAAGWAVTPVRVTDAGGADRVAGAVYARMLVETNGAGKAGVGKDGAAKNGAAKDRASVDAGDDVGFGGLLLPGGVVLLLLVPVGVLFGLLSTGPLIRRIRRLAAGTSTMADGDLGTRLPVSGNDEVAMLERSFNAMAERLEKAVAAQRAVAGADARRAERTRITRELHDSISQHLFSASMVAGGLRKALPSGSELRHQAESLERSLEHTKREMRAMLLELRPVALEDAGLAAALDELCRSYRIGLGITATARVDGDGLAAAVEHAVLRVVQEAVGNAVRHGRPTTVEVEVVRAGGQVAVTVRDDGLGFEPGAGDRHGMGLDLMRDRVGELAGTVDVASAPAQGTTVRVLIPADAA</sequence>
<dbReference type="Gene3D" id="1.20.5.1930">
    <property type="match status" value="1"/>
</dbReference>